<dbReference type="SUPFAM" id="SSF55073">
    <property type="entry name" value="Nucleotide cyclase"/>
    <property type="match status" value="1"/>
</dbReference>
<dbReference type="NCBIfam" id="TIGR00254">
    <property type="entry name" value="GGDEF"/>
    <property type="match status" value="1"/>
</dbReference>
<sequence>MQFEASKHDKRHIWLLLPCVLIICICALLLLMSTSGKRQADVPLSVLYVADTSNSMTLQDVRSLPKTAFSRGEANTNLGMAQYAHWFVLTLPTTLTSERTKLLEIPYPLLDSLDVWFFSGPRSPNPLSRTSLGDSLPFAERPINHASFLLPIPPNADGEITAVIRVATNGSIKLPFQIWEEQTFIEYTSKEHIAAGLLFGVLAAIAISNLFFFLTTRNATFIIYTGYVVSVSLTLAAIHGYGFEYLWPEQTWLQSRAVAVFANASIMFALFFTYLLLELPRHNKHIAIVVKALGWVFFASVLFSLFLPYFYLIQAFLLLLILAVLVVFGASLWLSLKGVILARYYTLAWSVLMLSAFVVTFDNLNWFTLPVSSSTLLLYGAIAETLLLAFVLAMSYGFQRDELVQTKDIALAREKEVAAAKDKLLRTEQEAKDELEYKVQERTLELEITLRELSDANRELERLNTIDPLTGIKNRRHFDKRLLAEGRRSRRERTVLTLVMLDIDHFKSINDTYGHDVGDKCIMHIAELAKSFIKRPSDDICRYGGEEFAFILPNTEPEGALALIEQVREAIENSPLTVDEKRIRITASAGVSSGIVDENGGEVALLKQADKALYEAKEQGRNKVIMSMES</sequence>
<dbReference type="InterPro" id="IPR043128">
    <property type="entry name" value="Rev_trsase/Diguanyl_cyclase"/>
</dbReference>
<feature type="transmembrane region" description="Helical" evidence="4">
    <location>
        <begin position="376"/>
        <end position="398"/>
    </location>
</feature>
<feature type="transmembrane region" description="Helical" evidence="4">
    <location>
        <begin position="221"/>
        <end position="241"/>
    </location>
</feature>
<feature type="domain" description="GGDEF" evidence="5">
    <location>
        <begin position="494"/>
        <end position="629"/>
    </location>
</feature>
<dbReference type="FunFam" id="3.30.70.270:FF:000001">
    <property type="entry name" value="Diguanylate cyclase domain protein"/>
    <property type="match status" value="1"/>
</dbReference>
<dbReference type="PANTHER" id="PTHR45138:SF9">
    <property type="entry name" value="DIGUANYLATE CYCLASE DGCM-RELATED"/>
    <property type="match status" value="1"/>
</dbReference>
<feature type="transmembrane region" description="Helical" evidence="4">
    <location>
        <begin position="253"/>
        <end position="276"/>
    </location>
</feature>
<dbReference type="Pfam" id="PF07696">
    <property type="entry name" value="7TMR-DISMED2"/>
    <property type="match status" value="1"/>
</dbReference>
<dbReference type="SMART" id="SM00267">
    <property type="entry name" value="GGDEF"/>
    <property type="match status" value="1"/>
</dbReference>
<name>A0A3N5XYR4_9ALTE</name>
<dbReference type="OrthoDB" id="5289013at2"/>
<reference evidence="6 7" key="1">
    <citation type="submission" date="2018-11" db="EMBL/GenBank/DDBJ databases">
        <authorList>
            <person name="Ye M.-Q."/>
            <person name="Du Z.-J."/>
        </authorList>
    </citation>
    <scope>NUCLEOTIDE SEQUENCE [LARGE SCALE GENOMIC DNA]</scope>
    <source>
        <strain evidence="6 7">U0105</strain>
    </source>
</reference>
<accession>A0A3N5XYR4</accession>
<feature type="transmembrane region" description="Helical" evidence="4">
    <location>
        <begin position="313"/>
        <end position="334"/>
    </location>
</feature>
<protein>
    <recommendedName>
        <fullName evidence="2">diguanylate cyclase</fullName>
        <ecNumber evidence="2">2.7.7.65</ecNumber>
    </recommendedName>
</protein>
<dbReference type="InterPro" id="IPR050469">
    <property type="entry name" value="Diguanylate_Cyclase"/>
</dbReference>
<dbReference type="InterPro" id="IPR011622">
    <property type="entry name" value="7TMR_DISM_rcpt_extracell_dom2"/>
</dbReference>
<evidence type="ECO:0000256" key="1">
    <source>
        <dbReference type="ARBA" id="ARBA00001946"/>
    </source>
</evidence>
<dbReference type="GO" id="GO:0052621">
    <property type="term" value="F:diguanylate cyclase activity"/>
    <property type="evidence" value="ECO:0007669"/>
    <property type="project" value="UniProtKB-EC"/>
</dbReference>
<keyword evidence="4" id="KW-0472">Membrane</keyword>
<keyword evidence="7" id="KW-1185">Reference proteome</keyword>
<feature type="transmembrane region" description="Helical" evidence="4">
    <location>
        <begin position="12"/>
        <end position="32"/>
    </location>
</feature>
<evidence type="ECO:0000256" key="4">
    <source>
        <dbReference type="SAM" id="Phobius"/>
    </source>
</evidence>
<evidence type="ECO:0000259" key="5">
    <source>
        <dbReference type="PROSITE" id="PS50887"/>
    </source>
</evidence>
<evidence type="ECO:0000313" key="6">
    <source>
        <dbReference type="EMBL" id="RPJ66327.1"/>
    </source>
</evidence>
<feature type="transmembrane region" description="Helical" evidence="4">
    <location>
        <begin position="193"/>
        <end position="214"/>
    </location>
</feature>
<feature type="transmembrane region" description="Helical" evidence="4">
    <location>
        <begin position="346"/>
        <end position="364"/>
    </location>
</feature>
<dbReference type="AlphaFoldDB" id="A0A3N5XYR4"/>
<organism evidence="6 7">
    <name type="scientific">Alteromonas sediminis</name>
    <dbReference type="NCBI Taxonomy" id="2259342"/>
    <lineage>
        <taxon>Bacteria</taxon>
        <taxon>Pseudomonadati</taxon>
        <taxon>Pseudomonadota</taxon>
        <taxon>Gammaproteobacteria</taxon>
        <taxon>Alteromonadales</taxon>
        <taxon>Alteromonadaceae</taxon>
        <taxon>Alteromonas/Salinimonas group</taxon>
        <taxon>Alteromonas</taxon>
    </lineage>
</organism>
<evidence type="ECO:0000313" key="7">
    <source>
        <dbReference type="Proteomes" id="UP000275281"/>
    </source>
</evidence>
<dbReference type="Pfam" id="PF00990">
    <property type="entry name" value="GGDEF"/>
    <property type="match status" value="1"/>
</dbReference>
<dbReference type="EC" id="2.7.7.65" evidence="2"/>
<feature type="transmembrane region" description="Helical" evidence="4">
    <location>
        <begin position="288"/>
        <end position="307"/>
    </location>
</feature>
<evidence type="ECO:0000256" key="2">
    <source>
        <dbReference type="ARBA" id="ARBA00012528"/>
    </source>
</evidence>
<dbReference type="Pfam" id="PF07695">
    <property type="entry name" value="7TMR-DISM_7TM"/>
    <property type="match status" value="1"/>
</dbReference>
<proteinExistence type="predicted"/>
<comment type="caution">
    <text evidence="6">The sequence shown here is derived from an EMBL/GenBank/DDBJ whole genome shotgun (WGS) entry which is preliminary data.</text>
</comment>
<dbReference type="PANTHER" id="PTHR45138">
    <property type="entry name" value="REGULATORY COMPONENTS OF SENSORY TRANSDUCTION SYSTEM"/>
    <property type="match status" value="1"/>
</dbReference>
<dbReference type="Proteomes" id="UP000275281">
    <property type="component" value="Unassembled WGS sequence"/>
</dbReference>
<dbReference type="PROSITE" id="PS50887">
    <property type="entry name" value="GGDEF"/>
    <property type="match status" value="1"/>
</dbReference>
<dbReference type="Gene3D" id="3.30.70.270">
    <property type="match status" value="1"/>
</dbReference>
<comment type="catalytic activity">
    <reaction evidence="3">
        <text>2 GTP = 3',3'-c-di-GMP + 2 diphosphate</text>
        <dbReference type="Rhea" id="RHEA:24898"/>
        <dbReference type="ChEBI" id="CHEBI:33019"/>
        <dbReference type="ChEBI" id="CHEBI:37565"/>
        <dbReference type="ChEBI" id="CHEBI:58805"/>
        <dbReference type="EC" id="2.7.7.65"/>
    </reaction>
</comment>
<keyword evidence="4" id="KW-0812">Transmembrane</keyword>
<dbReference type="InterPro" id="IPR011623">
    <property type="entry name" value="7TMR_DISM_rcpt_extracell_dom1"/>
</dbReference>
<dbReference type="Gene3D" id="2.60.40.2380">
    <property type="match status" value="1"/>
</dbReference>
<dbReference type="EMBL" id="RPOK01000003">
    <property type="protein sequence ID" value="RPJ66327.1"/>
    <property type="molecule type" value="Genomic_DNA"/>
</dbReference>
<evidence type="ECO:0000256" key="3">
    <source>
        <dbReference type="ARBA" id="ARBA00034247"/>
    </source>
</evidence>
<dbReference type="InterPro" id="IPR029787">
    <property type="entry name" value="Nucleotide_cyclase"/>
</dbReference>
<dbReference type="InterPro" id="IPR000160">
    <property type="entry name" value="GGDEF_dom"/>
</dbReference>
<comment type="cofactor">
    <cofactor evidence="1">
        <name>Mg(2+)</name>
        <dbReference type="ChEBI" id="CHEBI:18420"/>
    </cofactor>
</comment>
<dbReference type="RefSeq" id="WP_124027686.1">
    <property type="nucleotide sequence ID" value="NZ_JBHRSN010000006.1"/>
</dbReference>
<gene>
    <name evidence="6" type="ORF">DRW07_09530</name>
</gene>
<dbReference type="CDD" id="cd01949">
    <property type="entry name" value="GGDEF"/>
    <property type="match status" value="1"/>
</dbReference>
<keyword evidence="4" id="KW-1133">Transmembrane helix</keyword>